<keyword evidence="1" id="KW-0472">Membrane</keyword>
<evidence type="ECO:0000313" key="2">
    <source>
        <dbReference type="EMBL" id="SCL94311.1"/>
    </source>
</evidence>
<name>A0A1C6WWU0_PLACE</name>
<gene>
    <name evidence="2" type="ORF">PCHDS_000558700</name>
</gene>
<sequence>MFKEVCEHIHKIDTLIRVNHTESGKYTSYDDTLKSYCPLKKNYNIIECFGYDEIFSAGFIFFLENFNSSNDEEKFEGDKLAEYAILWLSYKLNQNPQEGITTVYDLYTKHIEKNTNYNQKIIDDSDDKISKKHINKKLELMSMEINVISKFYEALQILCNMYDEDKEKNPDCTKCSQYAEEFVKSFEKLNEDPNVAKDSPYYQVWLTLSNDYDNLKKKCGNCQSINLPTLPSIKHKKISPPNSVESYGKTHIDNSVQVSDVTTSNSSIASKLIPILLIFSIPIFLGIAYKYSLFGFDKRVQRQNLREKLKKIKKKLNHYI</sequence>
<keyword evidence="1" id="KW-0812">Transmembrane</keyword>
<dbReference type="EMBL" id="FMIN01000503">
    <property type="protein sequence ID" value="SCL94311.1"/>
    <property type="molecule type" value="Genomic_DNA"/>
</dbReference>
<reference evidence="2" key="1">
    <citation type="submission" date="2016-08" db="EMBL/GenBank/DDBJ databases">
        <authorList>
            <consortium name="Pathogen Informatics"/>
        </authorList>
    </citation>
    <scope>NUCLEOTIDE SEQUENCE</scope>
    <source>
        <strain evidence="2">DS</strain>
    </source>
</reference>
<dbReference type="NCBIfam" id="TIGR01590">
    <property type="entry name" value="yir-bir-cir_Pla"/>
    <property type="match status" value="1"/>
</dbReference>
<evidence type="ECO:0000256" key="1">
    <source>
        <dbReference type="SAM" id="Phobius"/>
    </source>
</evidence>
<accession>A0A1C6WWU0</accession>
<dbReference type="AlphaFoldDB" id="A0A1C6WWU0"/>
<dbReference type="InterPro" id="IPR006477">
    <property type="entry name" value="Yir_bir_cir"/>
</dbReference>
<organism evidence="2">
    <name type="scientific">Plasmodium chabaudi adami</name>
    <dbReference type="NCBI Taxonomy" id="5826"/>
    <lineage>
        <taxon>Eukaryota</taxon>
        <taxon>Sar</taxon>
        <taxon>Alveolata</taxon>
        <taxon>Apicomplexa</taxon>
        <taxon>Aconoidasida</taxon>
        <taxon>Haemosporida</taxon>
        <taxon>Plasmodiidae</taxon>
        <taxon>Plasmodium</taxon>
        <taxon>Plasmodium (Vinckeia)</taxon>
    </lineage>
</organism>
<dbReference type="Proteomes" id="UP000507536">
    <property type="component" value="Unassembled WGS sequence"/>
</dbReference>
<keyword evidence="1" id="KW-1133">Transmembrane helix</keyword>
<feature type="transmembrane region" description="Helical" evidence="1">
    <location>
        <begin position="272"/>
        <end position="293"/>
    </location>
</feature>
<dbReference type="Pfam" id="PF06022">
    <property type="entry name" value="Cir_Bir_Yir"/>
    <property type="match status" value="1"/>
</dbReference>
<protein>
    <submittedName>
        <fullName evidence="2">CIR protein</fullName>
    </submittedName>
</protein>
<proteinExistence type="predicted"/>